<name>A0A0F9H1N9_9ZZZZ</name>
<dbReference type="InterPro" id="IPR029045">
    <property type="entry name" value="ClpP/crotonase-like_dom_sf"/>
</dbReference>
<protein>
    <recommendedName>
        <fullName evidence="1">Tail specific protease domain-containing protein</fullName>
    </recommendedName>
</protein>
<dbReference type="InterPro" id="IPR005151">
    <property type="entry name" value="Tail-specific_protease"/>
</dbReference>
<dbReference type="Pfam" id="PF03572">
    <property type="entry name" value="Peptidase_S41"/>
    <property type="match status" value="1"/>
</dbReference>
<dbReference type="GO" id="GO:0007165">
    <property type="term" value="P:signal transduction"/>
    <property type="evidence" value="ECO:0007669"/>
    <property type="project" value="TreeGrafter"/>
</dbReference>
<dbReference type="GO" id="GO:0004175">
    <property type="term" value="F:endopeptidase activity"/>
    <property type="evidence" value="ECO:0007669"/>
    <property type="project" value="TreeGrafter"/>
</dbReference>
<evidence type="ECO:0000259" key="1">
    <source>
        <dbReference type="Pfam" id="PF03572"/>
    </source>
</evidence>
<dbReference type="PANTHER" id="PTHR32060:SF30">
    <property type="entry name" value="CARBOXY-TERMINAL PROCESSING PROTEASE CTPA"/>
    <property type="match status" value="1"/>
</dbReference>
<accession>A0A0F9H1N9</accession>
<gene>
    <name evidence="2" type="ORF">LCGC14_1840250</name>
</gene>
<dbReference type="PANTHER" id="PTHR32060">
    <property type="entry name" value="TAIL-SPECIFIC PROTEASE"/>
    <property type="match status" value="1"/>
</dbReference>
<feature type="non-terminal residue" evidence="2">
    <location>
        <position position="1"/>
    </location>
</feature>
<dbReference type="GO" id="GO:0006508">
    <property type="term" value="P:proteolysis"/>
    <property type="evidence" value="ECO:0007669"/>
    <property type="project" value="InterPro"/>
</dbReference>
<organism evidence="2">
    <name type="scientific">marine sediment metagenome</name>
    <dbReference type="NCBI Taxonomy" id="412755"/>
    <lineage>
        <taxon>unclassified sequences</taxon>
        <taxon>metagenomes</taxon>
        <taxon>ecological metagenomes</taxon>
    </lineage>
</organism>
<dbReference type="GO" id="GO:0008236">
    <property type="term" value="F:serine-type peptidase activity"/>
    <property type="evidence" value="ECO:0007669"/>
    <property type="project" value="InterPro"/>
</dbReference>
<reference evidence="2" key="1">
    <citation type="journal article" date="2015" name="Nature">
        <title>Complex archaea that bridge the gap between prokaryotes and eukaryotes.</title>
        <authorList>
            <person name="Spang A."/>
            <person name="Saw J.H."/>
            <person name="Jorgensen S.L."/>
            <person name="Zaremba-Niedzwiedzka K."/>
            <person name="Martijn J."/>
            <person name="Lind A.E."/>
            <person name="van Eijk R."/>
            <person name="Schleper C."/>
            <person name="Guy L."/>
            <person name="Ettema T.J."/>
        </authorList>
    </citation>
    <scope>NUCLEOTIDE SEQUENCE</scope>
</reference>
<comment type="caution">
    <text evidence="2">The sequence shown here is derived from an EMBL/GenBank/DDBJ whole genome shotgun (WGS) entry which is preliminary data.</text>
</comment>
<dbReference type="AlphaFoldDB" id="A0A0F9H1N9"/>
<dbReference type="EMBL" id="LAZR01018316">
    <property type="protein sequence ID" value="KKL96866.1"/>
    <property type="molecule type" value="Genomic_DNA"/>
</dbReference>
<evidence type="ECO:0000313" key="2">
    <source>
        <dbReference type="EMBL" id="KKL96866.1"/>
    </source>
</evidence>
<feature type="domain" description="Tail specific protease" evidence="1">
    <location>
        <begin position="4"/>
        <end position="83"/>
    </location>
</feature>
<proteinExistence type="predicted"/>
<dbReference type="GO" id="GO:0030288">
    <property type="term" value="C:outer membrane-bounded periplasmic space"/>
    <property type="evidence" value="ECO:0007669"/>
    <property type="project" value="TreeGrafter"/>
</dbReference>
<dbReference type="Gene3D" id="3.90.226.10">
    <property type="entry name" value="2-enoyl-CoA Hydratase, Chain A, domain 1"/>
    <property type="match status" value="1"/>
</dbReference>
<dbReference type="SUPFAM" id="SSF52096">
    <property type="entry name" value="ClpP/crotonase"/>
    <property type="match status" value="1"/>
</dbReference>
<sequence>AWRHIPIIVLVNGGSASGSEILIGAIRDHLGSTVVGEQTFGKGTVQEIETLADGSKIKISVAEWLTPNGTHIDGEGITPDVEVEFTDEDVENERDPQLERAFELIKEQTQGMTAIQTIIL</sequence>